<dbReference type="OrthoDB" id="9757546at2"/>
<dbReference type="GO" id="GO:0016491">
    <property type="term" value="F:oxidoreductase activity"/>
    <property type="evidence" value="ECO:0007669"/>
    <property type="project" value="UniProtKB-KW"/>
</dbReference>
<evidence type="ECO:0000259" key="4">
    <source>
        <dbReference type="Pfam" id="PF07731"/>
    </source>
</evidence>
<proteinExistence type="predicted"/>
<keyword evidence="3" id="KW-0186">Copper</keyword>
<protein>
    <submittedName>
        <fullName evidence="5">Multicopper oxidase</fullName>
    </submittedName>
</protein>
<evidence type="ECO:0000256" key="3">
    <source>
        <dbReference type="ARBA" id="ARBA00023008"/>
    </source>
</evidence>
<dbReference type="EMBL" id="FNJM01000001">
    <property type="protein sequence ID" value="SDO98497.1"/>
    <property type="molecule type" value="Genomic_DNA"/>
</dbReference>
<dbReference type="InterPro" id="IPR008972">
    <property type="entry name" value="Cupredoxin"/>
</dbReference>
<dbReference type="Proteomes" id="UP000198597">
    <property type="component" value="Unassembled WGS sequence"/>
</dbReference>
<keyword evidence="2" id="KW-0560">Oxidoreductase</keyword>
<evidence type="ECO:0000313" key="5">
    <source>
        <dbReference type="EMBL" id="SDO98497.1"/>
    </source>
</evidence>
<dbReference type="SUPFAM" id="SSF49503">
    <property type="entry name" value="Cupredoxins"/>
    <property type="match status" value="2"/>
</dbReference>
<feature type="domain" description="Plastocyanin-like" evidence="4">
    <location>
        <begin position="78"/>
        <end position="177"/>
    </location>
</feature>
<dbReference type="InterPro" id="IPR045087">
    <property type="entry name" value="Cu-oxidase_fam"/>
</dbReference>
<dbReference type="Gene3D" id="2.60.40.420">
    <property type="entry name" value="Cupredoxins - blue copper proteins"/>
    <property type="match status" value="2"/>
</dbReference>
<gene>
    <name evidence="5" type="ORF">SAMN04488529_1011030</name>
</gene>
<sequence>MSVRHYVLAATDGFIELPTSPDLPPVGTERRKVYVFGFVGGLFKVNNKVINEDLNWTNPSNWPKFKDLIGTATIPSPMVWGETGDRVYITLINLGMPTAGIMDAHTVHMHGAHVATQLDGFPESSFGVPMWMDFDKAPPVATYLFDTEHPGTYMYHCHVEASEHVQMGMYGALVVYPSMKSLELVGIRKLCNGSWVYKGKLQDHISETATNRNFAYNDIRSYFNKEYIMLLSDIDTRWHDSVQTGGNFNPIDFKPDFWLVNGRAFPDTLLPHPLTPIEGSNKDVSQLNYESYVHVKTGELFLLRMINMGYQVVPWHIHGWHFAVIGKDANPSPFLKISETLGLHAHEGLERGFTATIGSGETFDLLIEAEDKRPQYRNYIVNGQDCISSLCNQMHKIKNIDPNVIANIPTEPVNINNIDTVNYVDICDEPSTVNDNFFPQFYPMHNHDDYKATNNGVYPGGQLTYIQTDAPEQKCEKKNHGSCPENYCILGI</sequence>
<dbReference type="AlphaFoldDB" id="A0A1H0P0C8"/>
<dbReference type="RefSeq" id="WP_089966451.1">
    <property type="nucleotide sequence ID" value="NZ_FNJM01000001.1"/>
</dbReference>
<dbReference type="PANTHER" id="PTHR11709">
    <property type="entry name" value="MULTI-COPPER OXIDASE"/>
    <property type="match status" value="1"/>
</dbReference>
<dbReference type="STRING" id="94869.SAMN04488529_1011030"/>
<keyword evidence="1" id="KW-0479">Metal-binding</keyword>
<evidence type="ECO:0000313" key="6">
    <source>
        <dbReference type="Proteomes" id="UP000198597"/>
    </source>
</evidence>
<organism evidence="5 6">
    <name type="scientific">Clostridium gasigenes</name>
    <dbReference type="NCBI Taxonomy" id="94869"/>
    <lineage>
        <taxon>Bacteria</taxon>
        <taxon>Bacillati</taxon>
        <taxon>Bacillota</taxon>
        <taxon>Clostridia</taxon>
        <taxon>Eubacteriales</taxon>
        <taxon>Clostridiaceae</taxon>
        <taxon>Clostridium</taxon>
    </lineage>
</organism>
<reference evidence="5 6" key="1">
    <citation type="submission" date="2016-10" db="EMBL/GenBank/DDBJ databases">
        <authorList>
            <person name="de Groot N.N."/>
        </authorList>
    </citation>
    <scope>NUCLEOTIDE SEQUENCE [LARGE SCALE GENOMIC DNA]</scope>
    <source>
        <strain evidence="5 6">DSM 12272</strain>
    </source>
</reference>
<keyword evidence="6" id="KW-1185">Reference proteome</keyword>
<dbReference type="PANTHER" id="PTHR11709:SF394">
    <property type="entry name" value="FI03373P-RELATED"/>
    <property type="match status" value="1"/>
</dbReference>
<dbReference type="GO" id="GO:0005507">
    <property type="term" value="F:copper ion binding"/>
    <property type="evidence" value="ECO:0007669"/>
    <property type="project" value="InterPro"/>
</dbReference>
<evidence type="ECO:0000256" key="2">
    <source>
        <dbReference type="ARBA" id="ARBA00023002"/>
    </source>
</evidence>
<accession>A0A1H0P0C8</accession>
<evidence type="ECO:0000256" key="1">
    <source>
        <dbReference type="ARBA" id="ARBA00022723"/>
    </source>
</evidence>
<dbReference type="Pfam" id="PF07731">
    <property type="entry name" value="Cu-oxidase_2"/>
    <property type="match status" value="1"/>
</dbReference>
<dbReference type="InterPro" id="IPR011706">
    <property type="entry name" value="Cu-oxidase_C"/>
</dbReference>
<name>A0A1H0P0C8_9CLOT</name>